<dbReference type="Proteomes" id="UP000235388">
    <property type="component" value="Unassembled WGS sequence"/>
</dbReference>
<organism evidence="2 3">
    <name type="scientific">Puccinia coronata f. sp. avenae</name>
    <dbReference type="NCBI Taxonomy" id="200324"/>
    <lineage>
        <taxon>Eukaryota</taxon>
        <taxon>Fungi</taxon>
        <taxon>Dikarya</taxon>
        <taxon>Basidiomycota</taxon>
        <taxon>Pucciniomycotina</taxon>
        <taxon>Pucciniomycetes</taxon>
        <taxon>Pucciniales</taxon>
        <taxon>Pucciniaceae</taxon>
        <taxon>Puccinia</taxon>
    </lineage>
</organism>
<name>A0A2N5T3H1_9BASI</name>
<dbReference type="STRING" id="200324.A0A2N5T3H1"/>
<proteinExistence type="predicted"/>
<protein>
    <submittedName>
        <fullName evidence="2">Uncharacterized protein</fullName>
    </submittedName>
</protein>
<comment type="caution">
    <text evidence="2">The sequence shown here is derived from an EMBL/GenBank/DDBJ whole genome shotgun (WGS) entry which is preliminary data.</text>
</comment>
<evidence type="ECO:0000313" key="3">
    <source>
        <dbReference type="Proteomes" id="UP000235388"/>
    </source>
</evidence>
<feature type="region of interest" description="Disordered" evidence="1">
    <location>
        <begin position="1"/>
        <end position="56"/>
    </location>
</feature>
<evidence type="ECO:0000313" key="2">
    <source>
        <dbReference type="EMBL" id="PLW20004.1"/>
    </source>
</evidence>
<keyword evidence="3" id="KW-1185">Reference proteome</keyword>
<sequence>MSLFLNQHLEGTPHPHCVPSATPRTNRRRLSSPSEEEPNPQRQCSRDSDSDLEEDPFSILQQAKDNHRHSLPENDQDIDPDLVPAGQSTARPLARFMEMIGVDADEHINTAPMELQTLFRTTGCNPRGAAVVRVSVTATVLPSTVSNPSGLEYYPQQWQVPLSGVSSQPTPPLPLLLPPPPLNMRVSCIFVSVAVMLAQQASAAPVVGLPALPLLDGEGRLVDGLSDTLGPVPILGPLVSDLLESKSRGGLLSTLDVTGKHGLINDHGFASDLGRPLFDRRGEIPIAGPIFDEIPGVSQLESLLPLDAFSGINDFIESLPGMSNIESLEQAIPLPNLSKRDLNVQALVSSILAQVPGGQQIESMIPFEAISSALPSNRQIQTAMPHVEALIPKVQAMIPQVEAMIPQVVAMAPQVEGIVNALAPQVEGIVKSVVPNLSKRGLAVQALVSSILAQVPGGQQIESMIPFDAIYSALPSKSQVQTAMPHVEALIPKVQAMIPQVEAMIPQVLAMAPQAEGIVNALAPQAEGIVKSYLPNLAKRDLNVQALVNNILAQVSGGQQIESMIPFDTISSVIPSKSQVQTVMPHVEALIPKVQAMIPQFDQLEERRLSVLFHSLMYHLSDLPP</sequence>
<gene>
    <name evidence="2" type="ORF">PCANC_10205</name>
</gene>
<dbReference type="EMBL" id="PGCJ01000804">
    <property type="protein sequence ID" value="PLW20004.1"/>
    <property type="molecule type" value="Genomic_DNA"/>
</dbReference>
<reference evidence="2 3" key="1">
    <citation type="submission" date="2017-11" db="EMBL/GenBank/DDBJ databases">
        <title>De novo assembly and phasing of dikaryotic genomes from two isolates of Puccinia coronata f. sp. avenae, the causal agent of oat crown rust.</title>
        <authorList>
            <person name="Miller M.E."/>
            <person name="Zhang Y."/>
            <person name="Omidvar V."/>
            <person name="Sperschneider J."/>
            <person name="Schwessinger B."/>
            <person name="Raley C."/>
            <person name="Palmer J.M."/>
            <person name="Garnica D."/>
            <person name="Upadhyaya N."/>
            <person name="Rathjen J."/>
            <person name="Taylor J.M."/>
            <person name="Park R.F."/>
            <person name="Dodds P.N."/>
            <person name="Hirsch C.D."/>
            <person name="Kianian S.F."/>
            <person name="Figueroa M."/>
        </authorList>
    </citation>
    <scope>NUCLEOTIDE SEQUENCE [LARGE SCALE GENOMIC DNA]</scope>
    <source>
        <strain evidence="2">12NC29</strain>
    </source>
</reference>
<accession>A0A2N5T3H1</accession>
<dbReference type="OrthoDB" id="2507767at2759"/>
<dbReference type="AlphaFoldDB" id="A0A2N5T3H1"/>
<evidence type="ECO:0000256" key="1">
    <source>
        <dbReference type="SAM" id="MobiDB-lite"/>
    </source>
</evidence>